<dbReference type="Proteomes" id="UP000759131">
    <property type="component" value="Unassembled WGS sequence"/>
</dbReference>
<evidence type="ECO:0000256" key="7">
    <source>
        <dbReference type="PROSITE-ProRule" id="PRU00042"/>
    </source>
</evidence>
<keyword evidence="10" id="KW-1185">Reference proteome</keyword>
<gene>
    <name evidence="9" type="ORF">OSB1V03_LOCUS8880</name>
</gene>
<dbReference type="PROSITE" id="PS00028">
    <property type="entry name" value="ZINC_FINGER_C2H2_1"/>
    <property type="match status" value="7"/>
</dbReference>
<keyword evidence="4 7" id="KW-0863">Zinc-finger</keyword>
<feature type="domain" description="C2H2-type" evidence="8">
    <location>
        <begin position="197"/>
        <end position="227"/>
    </location>
</feature>
<dbReference type="AlphaFoldDB" id="A0A7R9KS99"/>
<protein>
    <recommendedName>
        <fullName evidence="8">C2H2-type domain-containing protein</fullName>
    </recommendedName>
</protein>
<name>A0A7R9KS99_9ACAR</name>
<dbReference type="PROSITE" id="PS50157">
    <property type="entry name" value="ZINC_FINGER_C2H2_2"/>
    <property type="match status" value="8"/>
</dbReference>
<dbReference type="PANTHER" id="PTHR24379">
    <property type="entry name" value="KRAB AND ZINC FINGER DOMAIN-CONTAINING"/>
    <property type="match status" value="1"/>
</dbReference>
<keyword evidence="5" id="KW-0862">Zinc</keyword>
<feature type="domain" description="C2H2-type" evidence="8">
    <location>
        <begin position="294"/>
        <end position="324"/>
    </location>
</feature>
<feature type="domain" description="C2H2-type" evidence="8">
    <location>
        <begin position="355"/>
        <end position="385"/>
    </location>
</feature>
<keyword evidence="6" id="KW-0539">Nucleus</keyword>
<keyword evidence="3" id="KW-0677">Repeat</keyword>
<dbReference type="FunFam" id="3.30.160.60:FF:001102">
    <property type="entry name" value="Transcription factor IIIA"/>
    <property type="match status" value="1"/>
</dbReference>
<comment type="subcellular location">
    <subcellularLocation>
        <location evidence="1">Nucleus</location>
    </subcellularLocation>
</comment>
<feature type="domain" description="C2H2-type" evidence="8">
    <location>
        <begin position="416"/>
        <end position="445"/>
    </location>
</feature>
<evidence type="ECO:0000313" key="10">
    <source>
        <dbReference type="Proteomes" id="UP000759131"/>
    </source>
</evidence>
<evidence type="ECO:0000256" key="2">
    <source>
        <dbReference type="ARBA" id="ARBA00022723"/>
    </source>
</evidence>
<dbReference type="GO" id="GO:0008270">
    <property type="term" value="F:zinc ion binding"/>
    <property type="evidence" value="ECO:0007669"/>
    <property type="project" value="UniProtKB-KW"/>
</dbReference>
<reference evidence="9" key="1">
    <citation type="submission" date="2020-11" db="EMBL/GenBank/DDBJ databases">
        <authorList>
            <person name="Tran Van P."/>
        </authorList>
    </citation>
    <scope>NUCLEOTIDE SEQUENCE</scope>
</reference>
<dbReference type="GO" id="GO:0005634">
    <property type="term" value="C:nucleus"/>
    <property type="evidence" value="ECO:0007669"/>
    <property type="project" value="UniProtKB-SubCell"/>
</dbReference>
<dbReference type="SUPFAM" id="SSF57667">
    <property type="entry name" value="beta-beta-alpha zinc fingers"/>
    <property type="match status" value="5"/>
</dbReference>
<dbReference type="InterPro" id="IPR013087">
    <property type="entry name" value="Znf_C2H2_type"/>
</dbReference>
<evidence type="ECO:0000256" key="3">
    <source>
        <dbReference type="ARBA" id="ARBA00022737"/>
    </source>
</evidence>
<evidence type="ECO:0000256" key="5">
    <source>
        <dbReference type="ARBA" id="ARBA00022833"/>
    </source>
</evidence>
<sequence length="481" mass="55747">MCDSNAVNLCVNDLFHDLFDENNRLLIEVKFAFHLIELLRNYRSFVHNLSANYHPLDQFKHNRVFDDLELKYKTLFADQILDDIITRSEDTLKSDTSVGNGIKGKHKRMVRLKTNEDNKSADDLTTGPQLGLNDIINETLVGVKRSQRLDFIEPKPIFGDKSADNKDLVDNEEVVDSGCEETDGTSGMRVRATISGYLCEYPNCDYMNGNKGNVSRHISKMHLNKRPLVCDDCGQTFWGQKRLFLHRKATHFASLVDSGNRRQYKCDWHDCTYQCKSLTNLNLHRRRHSGQKPFKCQFPDCVSSFVTNSELKTHTISIHSNESPFKCEWSGCGHAFKTKERLKCHSYNHNNEWPYVCEWPGCDAKYAKNSDLKMHRLCIHSNDKPYPCEWPACEARFKTKNGRRLHNYTHTGERPYRCEWPGCEASYYMVSKLNRHKLSHNGIKNYRCLWPDCDMKYSTRMRGHLSVTFLSVSVGSQISPK</sequence>
<organism evidence="9">
    <name type="scientific">Medioppia subpectinata</name>
    <dbReference type="NCBI Taxonomy" id="1979941"/>
    <lineage>
        <taxon>Eukaryota</taxon>
        <taxon>Metazoa</taxon>
        <taxon>Ecdysozoa</taxon>
        <taxon>Arthropoda</taxon>
        <taxon>Chelicerata</taxon>
        <taxon>Arachnida</taxon>
        <taxon>Acari</taxon>
        <taxon>Acariformes</taxon>
        <taxon>Sarcoptiformes</taxon>
        <taxon>Oribatida</taxon>
        <taxon>Brachypylina</taxon>
        <taxon>Oppioidea</taxon>
        <taxon>Oppiidae</taxon>
        <taxon>Medioppia</taxon>
    </lineage>
</organism>
<keyword evidence="2" id="KW-0479">Metal-binding</keyword>
<dbReference type="PANTHER" id="PTHR24379:SF121">
    <property type="entry name" value="C2H2-TYPE DOMAIN-CONTAINING PROTEIN"/>
    <property type="match status" value="1"/>
</dbReference>
<dbReference type="EMBL" id="OC860304">
    <property type="protein sequence ID" value="CAD7628458.1"/>
    <property type="molecule type" value="Genomic_DNA"/>
</dbReference>
<evidence type="ECO:0000259" key="8">
    <source>
        <dbReference type="PROSITE" id="PS50157"/>
    </source>
</evidence>
<feature type="domain" description="C2H2-type" evidence="8">
    <location>
        <begin position="386"/>
        <end position="415"/>
    </location>
</feature>
<feature type="domain" description="C2H2-type" evidence="8">
    <location>
        <begin position="264"/>
        <end position="293"/>
    </location>
</feature>
<feature type="domain" description="C2H2-type" evidence="8">
    <location>
        <begin position="228"/>
        <end position="251"/>
    </location>
</feature>
<proteinExistence type="predicted"/>
<dbReference type="EMBL" id="CAJPIZ010005729">
    <property type="protein sequence ID" value="CAG2108888.1"/>
    <property type="molecule type" value="Genomic_DNA"/>
</dbReference>
<evidence type="ECO:0000256" key="4">
    <source>
        <dbReference type="ARBA" id="ARBA00022771"/>
    </source>
</evidence>
<dbReference type="OrthoDB" id="40579at2759"/>
<dbReference type="SMART" id="SM00355">
    <property type="entry name" value="ZnF_C2H2"/>
    <property type="match status" value="8"/>
</dbReference>
<evidence type="ECO:0000256" key="6">
    <source>
        <dbReference type="ARBA" id="ARBA00023242"/>
    </source>
</evidence>
<accession>A0A7R9KS99</accession>
<dbReference type="Gene3D" id="3.30.160.60">
    <property type="entry name" value="Classic Zinc Finger"/>
    <property type="match status" value="7"/>
</dbReference>
<dbReference type="InterPro" id="IPR036236">
    <property type="entry name" value="Znf_C2H2_sf"/>
</dbReference>
<evidence type="ECO:0000313" key="9">
    <source>
        <dbReference type="EMBL" id="CAD7628458.1"/>
    </source>
</evidence>
<feature type="domain" description="C2H2-type" evidence="8">
    <location>
        <begin position="325"/>
        <end position="354"/>
    </location>
</feature>
<evidence type="ECO:0000256" key="1">
    <source>
        <dbReference type="ARBA" id="ARBA00004123"/>
    </source>
</evidence>